<dbReference type="AlphaFoldDB" id="A0A655DYY0"/>
<gene>
    <name evidence="1" type="ORF">ERS008202_03869</name>
</gene>
<sequence>MAVSRSFFVDRVQQIQHLNQAVRAQVEEFAHQQNQLFSRHFFSTERFHHDGRRLRYADSVGDLDFTAIRQTCRHDVFRDITRSVSCRTVNFRRIFTGEGAAAVTRHTAVGINDDLTTGQTAIAHRAADNKTPGWVDKKLSGRI</sequence>
<name>A0A655DYY0_SALET</name>
<proteinExistence type="predicted"/>
<protein>
    <submittedName>
        <fullName evidence="1">Uncharacterized protein</fullName>
    </submittedName>
</protein>
<reference evidence="1 2" key="1">
    <citation type="submission" date="2015-03" db="EMBL/GenBank/DDBJ databases">
        <authorList>
            <consortium name="Pathogen Informatics"/>
        </authorList>
    </citation>
    <scope>NUCLEOTIDE SEQUENCE [LARGE SCALE GENOMIC DNA]</scope>
    <source>
        <strain evidence="1 2">3476</strain>
    </source>
</reference>
<organism evidence="1 2">
    <name type="scientific">Salmonella enterica subsp. enterica serovar Bovismorbificans</name>
    <dbReference type="NCBI Taxonomy" id="58097"/>
    <lineage>
        <taxon>Bacteria</taxon>
        <taxon>Pseudomonadati</taxon>
        <taxon>Pseudomonadota</taxon>
        <taxon>Gammaproteobacteria</taxon>
        <taxon>Enterobacterales</taxon>
        <taxon>Enterobacteriaceae</taxon>
        <taxon>Salmonella</taxon>
    </lineage>
</organism>
<dbReference type="AntiFam" id="ANF00232">
    <property type="entry name" value="Shadow ORF (opposite metK)"/>
</dbReference>
<dbReference type="EMBL" id="CQPC01000067">
    <property type="protein sequence ID" value="CNU92719.1"/>
    <property type="molecule type" value="Genomic_DNA"/>
</dbReference>
<accession>A0A655DYY0</accession>
<evidence type="ECO:0000313" key="1">
    <source>
        <dbReference type="EMBL" id="CNU92719.1"/>
    </source>
</evidence>
<evidence type="ECO:0000313" key="2">
    <source>
        <dbReference type="Proteomes" id="UP000039541"/>
    </source>
</evidence>
<dbReference type="Proteomes" id="UP000039541">
    <property type="component" value="Unassembled WGS sequence"/>
</dbReference>